<dbReference type="WBParaSite" id="MCU_013851-RA">
    <property type="protein sequence ID" value="MCU_013851-RA"/>
    <property type="gene ID" value="MCU_013851"/>
</dbReference>
<organism evidence="2">
    <name type="scientific">Mesocestoides corti</name>
    <name type="common">Flatworm</name>
    <dbReference type="NCBI Taxonomy" id="53468"/>
    <lineage>
        <taxon>Eukaryota</taxon>
        <taxon>Metazoa</taxon>
        <taxon>Spiralia</taxon>
        <taxon>Lophotrochozoa</taxon>
        <taxon>Platyhelminthes</taxon>
        <taxon>Cestoda</taxon>
        <taxon>Eucestoda</taxon>
        <taxon>Cyclophyllidea</taxon>
        <taxon>Mesocestoididae</taxon>
        <taxon>Mesocestoides</taxon>
    </lineage>
</organism>
<evidence type="ECO:0000313" key="2">
    <source>
        <dbReference type="WBParaSite" id="MCU_013851-RA"/>
    </source>
</evidence>
<feature type="transmembrane region" description="Helical" evidence="1">
    <location>
        <begin position="52"/>
        <end position="71"/>
    </location>
</feature>
<keyword evidence="1" id="KW-1133">Transmembrane helix</keyword>
<proteinExistence type="predicted"/>
<keyword evidence="1" id="KW-0472">Membrane</keyword>
<accession>A0A5K3G673</accession>
<protein>
    <submittedName>
        <fullName evidence="2">Transmembrane protein</fullName>
    </submittedName>
</protein>
<keyword evidence="1" id="KW-0812">Transmembrane</keyword>
<sequence length="91" mass="10023">MERNVHHESLTAFPREVHPTIGCGQIDKILHSNRAQVDSCNGTFQDVHTSSVIHLVVFVFLLLHVVTCCCASTSSHISISRNFQHTGTPAT</sequence>
<reference evidence="2" key="1">
    <citation type="submission" date="2019-11" db="UniProtKB">
        <authorList>
            <consortium name="WormBaseParasite"/>
        </authorList>
    </citation>
    <scope>IDENTIFICATION</scope>
</reference>
<evidence type="ECO:0000256" key="1">
    <source>
        <dbReference type="SAM" id="Phobius"/>
    </source>
</evidence>
<name>A0A5K3G673_MESCO</name>
<dbReference type="AlphaFoldDB" id="A0A5K3G673"/>